<dbReference type="Pfam" id="PF00443">
    <property type="entry name" value="UCH"/>
    <property type="match status" value="1"/>
</dbReference>
<feature type="domain" description="USP" evidence="10">
    <location>
        <begin position="571"/>
        <end position="908"/>
    </location>
</feature>
<keyword evidence="12" id="KW-1185">Reference proteome</keyword>
<accession>A0ABR2VZ65</accession>
<evidence type="ECO:0000256" key="2">
    <source>
        <dbReference type="ARBA" id="ARBA00009085"/>
    </source>
</evidence>
<feature type="compositionally biased region" description="Polar residues" evidence="8">
    <location>
        <begin position="490"/>
        <end position="502"/>
    </location>
</feature>
<comment type="similarity">
    <text evidence="2 7">Belongs to the peptidase C19 family.</text>
</comment>
<dbReference type="InterPro" id="IPR015063">
    <property type="entry name" value="USP8_dimer"/>
</dbReference>
<organism evidence="11 12">
    <name type="scientific">Basidiobolus ranarum</name>
    <dbReference type="NCBI Taxonomy" id="34480"/>
    <lineage>
        <taxon>Eukaryota</taxon>
        <taxon>Fungi</taxon>
        <taxon>Fungi incertae sedis</taxon>
        <taxon>Zoopagomycota</taxon>
        <taxon>Entomophthoromycotina</taxon>
        <taxon>Basidiobolomycetes</taxon>
        <taxon>Basidiobolales</taxon>
        <taxon>Basidiobolaceae</taxon>
        <taxon>Basidiobolus</taxon>
    </lineage>
</organism>
<keyword evidence="3 7" id="KW-0645">Protease</keyword>
<dbReference type="InterPro" id="IPR001763">
    <property type="entry name" value="Rhodanese-like_dom"/>
</dbReference>
<evidence type="ECO:0000256" key="7">
    <source>
        <dbReference type="RuleBase" id="RU366025"/>
    </source>
</evidence>
<evidence type="ECO:0000256" key="8">
    <source>
        <dbReference type="SAM" id="MobiDB-lite"/>
    </source>
</evidence>
<feature type="region of interest" description="Disordered" evidence="8">
    <location>
        <begin position="459"/>
        <end position="502"/>
    </location>
</feature>
<evidence type="ECO:0000313" key="12">
    <source>
        <dbReference type="Proteomes" id="UP001479436"/>
    </source>
</evidence>
<dbReference type="PANTHER" id="PTHR21646">
    <property type="entry name" value="UBIQUITIN CARBOXYL-TERMINAL HYDROLASE"/>
    <property type="match status" value="1"/>
</dbReference>
<comment type="catalytic activity">
    <reaction evidence="1 7">
        <text>Thiol-dependent hydrolysis of ester, thioester, amide, peptide and isopeptide bonds formed by the C-terminal Gly of ubiquitin (a 76-residue protein attached to proteins as an intracellular targeting signal).</text>
        <dbReference type="EC" id="3.4.19.12"/>
    </reaction>
</comment>
<dbReference type="SUPFAM" id="SSF140856">
    <property type="entry name" value="USP8 N-terminal domain-like"/>
    <property type="match status" value="1"/>
</dbReference>
<proteinExistence type="inferred from homology"/>
<dbReference type="InterPro" id="IPR001394">
    <property type="entry name" value="Peptidase_C19_UCH"/>
</dbReference>
<evidence type="ECO:0000256" key="6">
    <source>
        <dbReference type="ARBA" id="ARBA00022807"/>
    </source>
</evidence>
<dbReference type="SUPFAM" id="SSF52821">
    <property type="entry name" value="Rhodanese/Cell cycle control phosphatase"/>
    <property type="match status" value="1"/>
</dbReference>
<comment type="caution">
    <text evidence="11">The sequence shown here is derived from an EMBL/GenBank/DDBJ whole genome shotgun (WGS) entry which is preliminary data.</text>
</comment>
<reference evidence="11 12" key="1">
    <citation type="submission" date="2023-04" db="EMBL/GenBank/DDBJ databases">
        <title>Genome of Basidiobolus ranarum AG-B5.</title>
        <authorList>
            <person name="Stajich J.E."/>
            <person name="Carter-House D."/>
            <person name="Gryganskyi A."/>
        </authorList>
    </citation>
    <scope>NUCLEOTIDE SEQUENCE [LARGE SCALE GENOMIC DNA]</scope>
    <source>
        <strain evidence="11 12">AG-B5</strain>
    </source>
</reference>
<dbReference type="PANTHER" id="PTHR21646:SF95">
    <property type="entry name" value="UBIQUITIN CARBOXYL-TERMINAL HYDROLASE 4-RELATED"/>
    <property type="match status" value="1"/>
</dbReference>
<keyword evidence="5 7" id="KW-0378">Hydrolase</keyword>
<evidence type="ECO:0000313" key="11">
    <source>
        <dbReference type="EMBL" id="KAK9711033.1"/>
    </source>
</evidence>
<evidence type="ECO:0000256" key="1">
    <source>
        <dbReference type="ARBA" id="ARBA00000707"/>
    </source>
</evidence>
<dbReference type="PROSITE" id="PS50235">
    <property type="entry name" value="USP_3"/>
    <property type="match status" value="1"/>
</dbReference>
<dbReference type="Gene3D" id="3.90.70.10">
    <property type="entry name" value="Cysteine proteinases"/>
    <property type="match status" value="1"/>
</dbReference>
<dbReference type="Gene3D" id="3.40.250.10">
    <property type="entry name" value="Rhodanese-like domain"/>
    <property type="match status" value="1"/>
</dbReference>
<feature type="domain" description="Rhodanese" evidence="9">
    <location>
        <begin position="222"/>
        <end position="349"/>
    </location>
</feature>
<dbReference type="Proteomes" id="UP001479436">
    <property type="component" value="Unassembled WGS sequence"/>
</dbReference>
<sequence length="911" mass="101940">MGAAVLSNSEAYLAKLKKESVIQFDSRYPLKAWIVSADKLYNQAQRALDGGDLEAAYIYYLKATSIVVDYIPKHKEFPRYLKEDSYLELKKKILEAVPGFESVKLGLERELVLDPTSYARATSMSKIITPNPMNDALYDSIISNIGKPDEGSPISFSRIQPVTPLGGRSRPVISKPKRTLIGPNDNGGSSSKRSTSYSVPHTAVILPETLNEYLGANNPLSLLILDIRPKAEFLQAHIRGKCVINIEPCTLREEVTSSKIEATLVLSSQHKQDLFCDRSKFDLVIIYDKGSKTLDQRVFLRDGVVSESPLQKLVHALYDPEAIKRTKRKPVLLVGGFDAWWKAYGPSGCFTEAELVAAQTEKNPTNDSTNDGETINTVDWPMCISKRSPEHISSQRAGLLAKKLTKRSVISPALGRPISRNVLDYFQAQTPVPPPPMIKRSNSKPARNGLKLQFDYLKSNRKTPQPSSSVTSEPVIKLSNPTPPKPVDIQAQSNSASTNRNSTFLDNPYYGFTITKSQFGSPPTPRRPLPEIPSKVITTHLAPSPTHGMSLVPPVFESSVKELGSVRIGTTGLKNLGNTCFMNSILQCLSGTIPLARYFLDGSYKRHINATNFLGTGGVLAEAFGNLIRVMWSEQYNFVSPVTFREAIGRFASQFQGYEQQDAQELLAFLLDGLHEDLNLIVTKPPICDDDDDYLESLPEEEAANLAWEKYLLRNSSIIVGLFQGQFRSRLKCTFCQHTSTTYNAFMYLSLPIPKNKETVTLHDCLNEFVREEVLEGDDAWFCSKCKQRRRAIKSLTISRFPDVLLIHIKRFSFHGPFRDKLNNLVKYPLRDLDLTQYVPTSANRPTSHYDLFGVSNHMGGLSGGHYTAHIKNGYRGQWHYFDDSRVSVCEESKVMSKSAYILFYVRSSVN</sequence>
<evidence type="ECO:0000256" key="5">
    <source>
        <dbReference type="ARBA" id="ARBA00022801"/>
    </source>
</evidence>
<dbReference type="PROSITE" id="PS50206">
    <property type="entry name" value="RHODANESE_3"/>
    <property type="match status" value="1"/>
</dbReference>
<protein>
    <recommendedName>
        <fullName evidence="7">Ubiquitin carboxyl-terminal hydrolase</fullName>
        <ecNumber evidence="7">3.4.19.12</ecNumber>
    </recommendedName>
</protein>
<evidence type="ECO:0000256" key="4">
    <source>
        <dbReference type="ARBA" id="ARBA00022786"/>
    </source>
</evidence>
<name>A0ABR2VZ65_9FUNG</name>
<dbReference type="GO" id="GO:0006508">
    <property type="term" value="P:proteolysis"/>
    <property type="evidence" value="ECO:0007669"/>
    <property type="project" value="UniProtKB-KW"/>
</dbReference>
<dbReference type="EMBL" id="JASJQH010007305">
    <property type="protein sequence ID" value="KAK9711033.1"/>
    <property type="molecule type" value="Genomic_DNA"/>
</dbReference>
<dbReference type="SMART" id="SM00450">
    <property type="entry name" value="RHOD"/>
    <property type="match status" value="1"/>
</dbReference>
<evidence type="ECO:0000256" key="3">
    <source>
        <dbReference type="ARBA" id="ARBA00022670"/>
    </source>
</evidence>
<dbReference type="InterPro" id="IPR028889">
    <property type="entry name" value="USP"/>
</dbReference>
<gene>
    <name evidence="11" type="primary">DOA4_3</name>
    <name evidence="11" type="ORF">K7432_008061</name>
</gene>
<feature type="compositionally biased region" description="Polar residues" evidence="8">
    <location>
        <begin position="462"/>
        <end position="472"/>
    </location>
</feature>
<dbReference type="CDD" id="cd02674">
    <property type="entry name" value="Peptidase_C19R"/>
    <property type="match status" value="1"/>
</dbReference>
<keyword evidence="4 7" id="KW-0833">Ubl conjugation pathway</keyword>
<dbReference type="Gene3D" id="1.20.58.80">
    <property type="entry name" value="Phosphotransferase system, lactose/cellobiose-type IIA subunit"/>
    <property type="match status" value="1"/>
</dbReference>
<dbReference type="PROSITE" id="PS00973">
    <property type="entry name" value="USP_2"/>
    <property type="match status" value="1"/>
</dbReference>
<evidence type="ECO:0000259" key="10">
    <source>
        <dbReference type="PROSITE" id="PS50235"/>
    </source>
</evidence>
<evidence type="ECO:0000259" key="9">
    <source>
        <dbReference type="PROSITE" id="PS50206"/>
    </source>
</evidence>
<keyword evidence="6 7" id="KW-0788">Thiol protease</keyword>
<dbReference type="InterPro" id="IPR018200">
    <property type="entry name" value="USP_CS"/>
</dbReference>
<dbReference type="EC" id="3.4.19.12" evidence="7"/>
<dbReference type="GO" id="GO:0004843">
    <property type="term" value="F:cysteine-type deubiquitinase activity"/>
    <property type="evidence" value="ECO:0007669"/>
    <property type="project" value="UniProtKB-EC"/>
</dbReference>
<dbReference type="Pfam" id="PF08969">
    <property type="entry name" value="USP8_dimer"/>
    <property type="match status" value="1"/>
</dbReference>
<feature type="region of interest" description="Disordered" evidence="8">
    <location>
        <begin position="173"/>
        <end position="196"/>
    </location>
</feature>
<dbReference type="InterPro" id="IPR038765">
    <property type="entry name" value="Papain-like_cys_pep_sf"/>
</dbReference>
<dbReference type="InterPro" id="IPR050185">
    <property type="entry name" value="Ub_carboxyl-term_hydrolase"/>
</dbReference>
<dbReference type="PROSITE" id="PS00972">
    <property type="entry name" value="USP_1"/>
    <property type="match status" value="1"/>
</dbReference>
<dbReference type="InterPro" id="IPR036873">
    <property type="entry name" value="Rhodanese-like_dom_sf"/>
</dbReference>
<dbReference type="SUPFAM" id="SSF54001">
    <property type="entry name" value="Cysteine proteinases"/>
    <property type="match status" value="1"/>
</dbReference>
<dbReference type="Pfam" id="PF00581">
    <property type="entry name" value="Rhodanese"/>
    <property type="match status" value="1"/>
</dbReference>